<dbReference type="EMBL" id="BGZK01000838">
    <property type="protein sequence ID" value="GBP62297.1"/>
    <property type="molecule type" value="Genomic_DNA"/>
</dbReference>
<protein>
    <submittedName>
        <fullName evidence="2">Uncharacterized protein</fullName>
    </submittedName>
</protein>
<name>A0A4C1XJ46_EUMVA</name>
<dbReference type="Proteomes" id="UP000299102">
    <property type="component" value="Unassembled WGS sequence"/>
</dbReference>
<gene>
    <name evidence="2" type="ORF">EVAR_48470_1</name>
</gene>
<dbReference type="AlphaFoldDB" id="A0A4C1XJ46"/>
<organism evidence="2 3">
    <name type="scientific">Eumeta variegata</name>
    <name type="common">Bagworm moth</name>
    <name type="synonym">Eumeta japonica</name>
    <dbReference type="NCBI Taxonomy" id="151549"/>
    <lineage>
        <taxon>Eukaryota</taxon>
        <taxon>Metazoa</taxon>
        <taxon>Ecdysozoa</taxon>
        <taxon>Arthropoda</taxon>
        <taxon>Hexapoda</taxon>
        <taxon>Insecta</taxon>
        <taxon>Pterygota</taxon>
        <taxon>Neoptera</taxon>
        <taxon>Endopterygota</taxon>
        <taxon>Lepidoptera</taxon>
        <taxon>Glossata</taxon>
        <taxon>Ditrysia</taxon>
        <taxon>Tineoidea</taxon>
        <taxon>Psychidae</taxon>
        <taxon>Oiketicinae</taxon>
        <taxon>Eumeta</taxon>
    </lineage>
</organism>
<keyword evidence="3" id="KW-1185">Reference proteome</keyword>
<feature type="compositionally biased region" description="Basic residues" evidence="1">
    <location>
        <begin position="132"/>
        <end position="144"/>
    </location>
</feature>
<evidence type="ECO:0000313" key="3">
    <source>
        <dbReference type="Proteomes" id="UP000299102"/>
    </source>
</evidence>
<reference evidence="2 3" key="1">
    <citation type="journal article" date="2019" name="Commun. Biol.">
        <title>The bagworm genome reveals a unique fibroin gene that provides high tensile strength.</title>
        <authorList>
            <person name="Kono N."/>
            <person name="Nakamura H."/>
            <person name="Ohtoshi R."/>
            <person name="Tomita M."/>
            <person name="Numata K."/>
            <person name="Arakawa K."/>
        </authorList>
    </citation>
    <scope>NUCLEOTIDE SEQUENCE [LARGE SCALE GENOMIC DNA]</scope>
</reference>
<feature type="region of interest" description="Disordered" evidence="1">
    <location>
        <begin position="40"/>
        <end position="91"/>
    </location>
</feature>
<evidence type="ECO:0000256" key="1">
    <source>
        <dbReference type="SAM" id="MobiDB-lite"/>
    </source>
</evidence>
<evidence type="ECO:0000313" key="2">
    <source>
        <dbReference type="EMBL" id="GBP62297.1"/>
    </source>
</evidence>
<sequence length="166" mass="18741">MSGPRTHSRVVTAYGGFVSKDKKYGILISRPTVRPIFQLSPSRSTAYDERAKERVRGSSPAARGSAGELTSSRRRSRSIPGPARPPATHVNDGSTPLCCITLYYTRRARLEHYRPTFRFNEDSRAPSTHNVAGRRRCTATRRRPPRRVRSGLFLPVEITSVFNDRR</sequence>
<feature type="compositionally biased region" description="Basic and acidic residues" evidence="1">
    <location>
        <begin position="46"/>
        <end position="56"/>
    </location>
</feature>
<comment type="caution">
    <text evidence="2">The sequence shown here is derived from an EMBL/GenBank/DDBJ whole genome shotgun (WGS) entry which is preliminary data.</text>
</comment>
<accession>A0A4C1XJ46</accession>
<feature type="region of interest" description="Disordered" evidence="1">
    <location>
        <begin position="120"/>
        <end position="144"/>
    </location>
</feature>
<proteinExistence type="predicted"/>